<comment type="function">
    <text evidence="5">Subunit of the V1 complex of vacuolar(H+)-ATPase (V-ATPase), a multisubunit enzyme composed of a peripheral complex (V1) that hydrolyzes ATP and a membrane integral complex (V0) that translocates protons. V-ATPase is responsible for acidifying and maintaining the pH of intracellular compartments and in some cell types, is targeted to the plasma membrane, where it is responsible for acidifying the extracellular environment.</text>
</comment>
<dbReference type="GO" id="GO:0016887">
    <property type="term" value="F:ATP hydrolysis activity"/>
    <property type="evidence" value="ECO:0007669"/>
    <property type="project" value="TreeGrafter"/>
</dbReference>
<dbReference type="AlphaFoldDB" id="A0A183SAX4"/>
<dbReference type="Gene3D" id="1.20.5.2950">
    <property type="match status" value="1"/>
</dbReference>
<evidence type="ECO:0000313" key="8">
    <source>
        <dbReference type="Proteomes" id="UP000275846"/>
    </source>
</evidence>
<keyword evidence="4 5" id="KW-0406">Ion transport</keyword>
<dbReference type="WBParaSite" id="SSLN_0000142601-mRNA-1">
    <property type="protein sequence ID" value="SSLN_0000142601-mRNA-1"/>
    <property type="gene ID" value="SSLN_0000142601"/>
</dbReference>
<dbReference type="GO" id="GO:0098793">
    <property type="term" value="C:presynapse"/>
    <property type="evidence" value="ECO:0007669"/>
    <property type="project" value="GOC"/>
</dbReference>
<dbReference type="PANTHER" id="PTHR12713">
    <property type="entry name" value="VACUOLAR ATP SYNTHASE SUBUNIT G"/>
    <property type="match status" value="1"/>
</dbReference>
<keyword evidence="8" id="KW-1185">Reference proteome</keyword>
<protein>
    <recommendedName>
        <fullName evidence="5">V-type proton ATPase subunit G</fullName>
    </recommendedName>
</protein>
<keyword evidence="3 5" id="KW-0375">Hydrogen ion transport</keyword>
<evidence type="ECO:0000256" key="1">
    <source>
        <dbReference type="ARBA" id="ARBA00010066"/>
    </source>
</evidence>
<dbReference type="InterPro" id="IPR005124">
    <property type="entry name" value="V-ATPase_G"/>
</dbReference>
<keyword evidence="2 5" id="KW-0813">Transport</keyword>
<dbReference type="NCBIfam" id="TIGR01147">
    <property type="entry name" value="V_ATP_synt_G"/>
    <property type="match status" value="1"/>
</dbReference>
<feature type="coiled-coil region" evidence="6">
    <location>
        <begin position="10"/>
        <end position="59"/>
    </location>
</feature>
<dbReference type="GO" id="GO:0097401">
    <property type="term" value="P:synaptic vesicle lumen acidification"/>
    <property type="evidence" value="ECO:0007669"/>
    <property type="project" value="TreeGrafter"/>
</dbReference>
<proteinExistence type="inferred from homology"/>
<evidence type="ECO:0000313" key="9">
    <source>
        <dbReference type="WBParaSite" id="SSLN_0000142601-mRNA-1"/>
    </source>
</evidence>
<evidence type="ECO:0000256" key="5">
    <source>
        <dbReference type="RuleBase" id="RU364019"/>
    </source>
</evidence>
<dbReference type="PANTHER" id="PTHR12713:SF11">
    <property type="entry name" value="V-TYPE PROTON ATPASE SUBUNIT G"/>
    <property type="match status" value="1"/>
</dbReference>
<dbReference type="Proteomes" id="UP000275846">
    <property type="component" value="Unassembled WGS sequence"/>
</dbReference>
<keyword evidence="6" id="KW-0175">Coiled coil</keyword>
<evidence type="ECO:0000256" key="3">
    <source>
        <dbReference type="ARBA" id="ARBA00022781"/>
    </source>
</evidence>
<gene>
    <name evidence="7" type="ORF">SSLN_LOCUS1372</name>
</gene>
<organism evidence="9">
    <name type="scientific">Schistocephalus solidus</name>
    <name type="common">Tapeworm</name>
    <dbReference type="NCBI Taxonomy" id="70667"/>
    <lineage>
        <taxon>Eukaryota</taxon>
        <taxon>Metazoa</taxon>
        <taxon>Spiralia</taxon>
        <taxon>Lophotrochozoa</taxon>
        <taxon>Platyhelminthes</taxon>
        <taxon>Cestoda</taxon>
        <taxon>Eucestoda</taxon>
        <taxon>Diphyllobothriidea</taxon>
        <taxon>Diphyllobothriidae</taxon>
        <taxon>Schistocephalus</taxon>
    </lineage>
</organism>
<evidence type="ECO:0000313" key="7">
    <source>
        <dbReference type="EMBL" id="VDL87582.1"/>
    </source>
</evidence>
<dbReference type="GO" id="GO:0046961">
    <property type="term" value="F:proton-transporting ATPase activity, rotational mechanism"/>
    <property type="evidence" value="ECO:0007669"/>
    <property type="project" value="InterPro"/>
</dbReference>
<reference evidence="9" key="1">
    <citation type="submission" date="2016-06" db="UniProtKB">
        <authorList>
            <consortium name="WormBaseParasite"/>
        </authorList>
    </citation>
    <scope>IDENTIFICATION</scope>
</reference>
<comment type="subunit">
    <text evidence="5">V-ATPase is a heteromultimeric enzyme made up of two complexes: the ATP-hydrolytic V1 complex and the proton translocation V0 complex.</text>
</comment>
<dbReference type="Pfam" id="PF03179">
    <property type="entry name" value="V-ATPase_G"/>
    <property type="match status" value="1"/>
</dbReference>
<accession>A0A183SAX4</accession>
<evidence type="ECO:0000256" key="2">
    <source>
        <dbReference type="ARBA" id="ARBA00022448"/>
    </source>
</evidence>
<evidence type="ECO:0000256" key="6">
    <source>
        <dbReference type="SAM" id="Coils"/>
    </source>
</evidence>
<dbReference type="EMBL" id="UYSU01002728">
    <property type="protein sequence ID" value="VDL87582.1"/>
    <property type="molecule type" value="Genomic_DNA"/>
</dbReference>
<reference evidence="7 8" key="2">
    <citation type="submission" date="2018-11" db="EMBL/GenBank/DDBJ databases">
        <authorList>
            <consortium name="Pathogen Informatics"/>
        </authorList>
    </citation>
    <scope>NUCLEOTIDE SEQUENCE [LARGE SCALE GENOMIC DNA]</scope>
    <source>
        <strain evidence="7 8">NST_G2</strain>
    </source>
</reference>
<dbReference type="OrthoDB" id="250802at2759"/>
<name>A0A183SAX4_SCHSO</name>
<sequence>MSSAHQLDGVSQLQQAKAAATAKIEAARARRIIRLKQAKDEAKLDIDAYKQEREAGLKELELTLGQSNTDSDHKIGAFTRYEMSNMQLLYTQNKEAALATLLREVLTVTPSVHLAAVPDRWKHGQMPSQPVKVPPAV</sequence>
<dbReference type="STRING" id="70667.A0A183SAX4"/>
<dbReference type="GO" id="GO:0000221">
    <property type="term" value="C:vacuolar proton-transporting V-type ATPase, V1 domain"/>
    <property type="evidence" value="ECO:0007669"/>
    <property type="project" value="TreeGrafter"/>
</dbReference>
<evidence type="ECO:0000256" key="4">
    <source>
        <dbReference type="ARBA" id="ARBA00023065"/>
    </source>
</evidence>
<comment type="similarity">
    <text evidence="1 5">Belongs to the V-ATPase G subunit family.</text>
</comment>